<sequence>MAGQLASGELDTQQKRKKLIKGYVEELSVKRLAWANLQVSLVAGAGQDLNRSGLKTVRWTVLSGEPDRPLTLQVMVRRTRSYHRQRYCSVLIG</sequence>
<dbReference type="AlphaFoldDB" id="A0A1L3Z3Q6"/>
<reference evidence="1 2" key="1">
    <citation type="submission" date="2016-11" db="EMBL/GenBank/DDBJ databases">
        <title>Rhizobium leguminosarum bv. viciae strain Vaf12 isolated from Vavilovia formosa root nodules from Russia, Dagestan.</title>
        <authorList>
            <person name="Kimeklis A."/>
        </authorList>
    </citation>
    <scope>NUCLEOTIDE SEQUENCE [LARGE SCALE GENOMIC DNA]</scope>
    <source>
        <strain evidence="1 2">Vaf-108</strain>
    </source>
</reference>
<name>A0A1L3Z3Q6_RHILE</name>
<dbReference type="Proteomes" id="UP000183050">
    <property type="component" value="Chromosome"/>
</dbReference>
<proteinExistence type="predicted"/>
<organism evidence="1 2">
    <name type="scientific">Rhizobium leguminosarum</name>
    <dbReference type="NCBI Taxonomy" id="384"/>
    <lineage>
        <taxon>Bacteria</taxon>
        <taxon>Pseudomonadati</taxon>
        <taxon>Pseudomonadota</taxon>
        <taxon>Alphaproteobacteria</taxon>
        <taxon>Hyphomicrobiales</taxon>
        <taxon>Rhizobiaceae</taxon>
        <taxon>Rhizobium/Agrobacterium group</taxon>
        <taxon>Rhizobium</taxon>
    </lineage>
</organism>
<protein>
    <submittedName>
        <fullName evidence="1">Uncharacterized protein</fullName>
    </submittedName>
</protein>
<dbReference type="EMBL" id="CP018228">
    <property type="protein sequence ID" value="API50304.1"/>
    <property type="molecule type" value="Genomic_DNA"/>
</dbReference>
<evidence type="ECO:0000313" key="1">
    <source>
        <dbReference type="EMBL" id="API50304.1"/>
    </source>
</evidence>
<gene>
    <name evidence="1" type="ORF">BMW22_00410</name>
</gene>
<evidence type="ECO:0000313" key="2">
    <source>
        <dbReference type="Proteomes" id="UP000183050"/>
    </source>
</evidence>
<accession>A0A1L3Z3Q6</accession>